<gene>
    <name evidence="2" type="ORF">AZF04_20080</name>
</gene>
<organism evidence="2 3">
    <name type="scientific">Alkalihalobacillus trypoxylicola</name>
    <dbReference type="NCBI Taxonomy" id="519424"/>
    <lineage>
        <taxon>Bacteria</taxon>
        <taxon>Bacillati</taxon>
        <taxon>Bacillota</taxon>
        <taxon>Bacilli</taxon>
        <taxon>Bacillales</taxon>
        <taxon>Bacillaceae</taxon>
        <taxon>Alkalihalobacillus</taxon>
    </lineage>
</organism>
<comment type="caution">
    <text evidence="2">The sequence shown here is derived from an EMBL/GenBank/DDBJ whole genome shotgun (WGS) entry which is preliminary data.</text>
</comment>
<accession>A0A162DMP9</accession>
<keyword evidence="1" id="KW-1133">Transmembrane helix</keyword>
<evidence type="ECO:0008006" key="4">
    <source>
        <dbReference type="Google" id="ProtNLM"/>
    </source>
</evidence>
<keyword evidence="3" id="KW-1185">Reference proteome</keyword>
<protein>
    <recommendedName>
        <fullName evidence="4">DUF3221 domain-containing protein</fullName>
    </recommendedName>
</protein>
<keyword evidence="1" id="KW-0472">Membrane</keyword>
<feature type="transmembrane region" description="Helical" evidence="1">
    <location>
        <begin position="6"/>
        <end position="25"/>
    </location>
</feature>
<dbReference type="RefSeq" id="WP_061949031.1">
    <property type="nucleotide sequence ID" value="NZ_LTAO01000022.1"/>
</dbReference>
<keyword evidence="1" id="KW-0812">Transmembrane</keyword>
<evidence type="ECO:0000313" key="2">
    <source>
        <dbReference type="EMBL" id="KYG30045.1"/>
    </source>
</evidence>
<dbReference type="EMBL" id="LTAO01000022">
    <property type="protein sequence ID" value="KYG30045.1"/>
    <property type="molecule type" value="Genomic_DNA"/>
</dbReference>
<dbReference type="AlphaFoldDB" id="A0A162DMP9"/>
<reference evidence="2" key="1">
    <citation type="submission" date="2016-02" db="EMBL/GenBank/DDBJ databases">
        <title>Genome sequence of Bacillus trypoxylicola KCTC 13244(T).</title>
        <authorList>
            <person name="Jeong H."/>
            <person name="Park S.-H."/>
            <person name="Choi S.-K."/>
        </authorList>
    </citation>
    <scope>NUCLEOTIDE SEQUENCE [LARGE SCALE GENOMIC DNA]</scope>
    <source>
        <strain evidence="2">KCTC 13244</strain>
    </source>
</reference>
<evidence type="ECO:0000313" key="3">
    <source>
        <dbReference type="Proteomes" id="UP000075806"/>
    </source>
</evidence>
<name>A0A162DMP9_9BACI</name>
<evidence type="ECO:0000256" key="1">
    <source>
        <dbReference type="SAM" id="Phobius"/>
    </source>
</evidence>
<dbReference type="Proteomes" id="UP000075806">
    <property type="component" value="Unassembled WGS sequence"/>
</dbReference>
<sequence length="115" mass="13541">MKLKIWGITILVIIILITVFGLFAYKTNVGSYITIIEKNKNEEGELYITAVNPHLSESNIEEFDIYIKDKSTWNLLKEDIMYVAQYQKRFENSPFKLVEINYIPPMRSSKQENMQ</sequence>
<dbReference type="OrthoDB" id="2915800at2"/>
<proteinExistence type="predicted"/>